<dbReference type="EMBL" id="CM010725">
    <property type="protein sequence ID" value="RZC83332.1"/>
    <property type="molecule type" value="Genomic_DNA"/>
</dbReference>
<evidence type="ECO:0000256" key="1">
    <source>
        <dbReference type="SAM" id="Phobius"/>
    </source>
</evidence>
<proteinExistence type="predicted"/>
<organism evidence="2 3">
    <name type="scientific">Papaver somniferum</name>
    <name type="common">Opium poppy</name>
    <dbReference type="NCBI Taxonomy" id="3469"/>
    <lineage>
        <taxon>Eukaryota</taxon>
        <taxon>Viridiplantae</taxon>
        <taxon>Streptophyta</taxon>
        <taxon>Embryophyta</taxon>
        <taxon>Tracheophyta</taxon>
        <taxon>Spermatophyta</taxon>
        <taxon>Magnoliopsida</taxon>
        <taxon>Ranunculales</taxon>
        <taxon>Papaveraceae</taxon>
        <taxon>Papaveroideae</taxon>
        <taxon>Papaver</taxon>
    </lineage>
</organism>
<feature type="transmembrane region" description="Helical" evidence="1">
    <location>
        <begin position="121"/>
        <end position="138"/>
    </location>
</feature>
<sequence length="146" mass="16168">MIDSGKSHFLCWWCCNVIFGGGGGEQSIGISTMHIQVLVELISVLLIYHYRLASSENAYVLAGHDIKWIPRPCYQLHIDVVSAPNRGYNLQENKQIHLVGSLNKVPLSVAGILLFHVPTSLQNFTSILFGLLAGVFSARTKMKEKS</sequence>
<dbReference type="STRING" id="3469.A0A4Y7LF62"/>
<evidence type="ECO:0000313" key="3">
    <source>
        <dbReference type="Proteomes" id="UP000316621"/>
    </source>
</evidence>
<accession>A0A4Y7LF62</accession>
<keyword evidence="1" id="KW-1133">Transmembrane helix</keyword>
<dbReference type="Gramene" id="RZC83332">
    <property type="protein sequence ID" value="RZC83332"/>
    <property type="gene ID" value="C5167_046119"/>
</dbReference>
<evidence type="ECO:0008006" key="4">
    <source>
        <dbReference type="Google" id="ProtNLM"/>
    </source>
</evidence>
<keyword evidence="1" id="KW-0812">Transmembrane</keyword>
<keyword evidence="3" id="KW-1185">Reference proteome</keyword>
<reference evidence="2 3" key="1">
    <citation type="journal article" date="2018" name="Science">
        <title>The opium poppy genome and morphinan production.</title>
        <authorList>
            <person name="Guo L."/>
            <person name="Winzer T."/>
            <person name="Yang X."/>
            <person name="Li Y."/>
            <person name="Ning Z."/>
            <person name="He Z."/>
            <person name="Teodor R."/>
            <person name="Lu Y."/>
            <person name="Bowser T.A."/>
            <person name="Graham I.A."/>
            <person name="Ye K."/>
        </authorList>
    </citation>
    <scope>NUCLEOTIDE SEQUENCE [LARGE SCALE GENOMIC DNA]</scope>
    <source>
        <strain evidence="3">cv. HN1</strain>
        <tissue evidence="2">Leaves</tissue>
    </source>
</reference>
<protein>
    <recommendedName>
        <fullName evidence="4">Sugar phosphate transporter domain-containing protein</fullName>
    </recommendedName>
</protein>
<keyword evidence="1" id="KW-0472">Membrane</keyword>
<dbReference type="AlphaFoldDB" id="A0A4Y7LF62"/>
<dbReference type="Proteomes" id="UP000316621">
    <property type="component" value="Chromosome 11"/>
</dbReference>
<evidence type="ECO:0000313" key="2">
    <source>
        <dbReference type="EMBL" id="RZC83332.1"/>
    </source>
</evidence>
<name>A0A4Y7LF62_PAPSO</name>
<gene>
    <name evidence="2" type="ORF">C5167_046119</name>
</gene>